<evidence type="ECO:0008006" key="5">
    <source>
        <dbReference type="Google" id="ProtNLM"/>
    </source>
</evidence>
<evidence type="ECO:0000313" key="3">
    <source>
        <dbReference type="EMBL" id="GAA3388872.1"/>
    </source>
</evidence>
<evidence type="ECO:0000256" key="2">
    <source>
        <dbReference type="SAM" id="Phobius"/>
    </source>
</evidence>
<keyword evidence="4" id="KW-1185">Reference proteome</keyword>
<gene>
    <name evidence="3" type="ORF">GCM10020369_36770</name>
</gene>
<organism evidence="3 4">
    <name type="scientific">Cryptosporangium minutisporangium</name>
    <dbReference type="NCBI Taxonomy" id="113569"/>
    <lineage>
        <taxon>Bacteria</taxon>
        <taxon>Bacillati</taxon>
        <taxon>Actinomycetota</taxon>
        <taxon>Actinomycetes</taxon>
        <taxon>Cryptosporangiales</taxon>
        <taxon>Cryptosporangiaceae</taxon>
        <taxon>Cryptosporangium</taxon>
    </lineage>
</organism>
<feature type="transmembrane region" description="Helical" evidence="2">
    <location>
        <begin position="120"/>
        <end position="140"/>
    </location>
</feature>
<feature type="compositionally biased region" description="Basic and acidic residues" evidence="1">
    <location>
        <begin position="8"/>
        <end position="25"/>
    </location>
</feature>
<keyword evidence="2" id="KW-0812">Transmembrane</keyword>
<keyword evidence="2" id="KW-0472">Membrane</keyword>
<evidence type="ECO:0000313" key="4">
    <source>
        <dbReference type="Proteomes" id="UP001501676"/>
    </source>
</evidence>
<comment type="caution">
    <text evidence="3">The sequence shown here is derived from an EMBL/GenBank/DDBJ whole genome shotgun (WGS) entry which is preliminary data.</text>
</comment>
<feature type="compositionally biased region" description="Low complexity" evidence="1">
    <location>
        <begin position="83"/>
        <end position="99"/>
    </location>
</feature>
<keyword evidence="2" id="KW-1133">Transmembrane helix</keyword>
<dbReference type="EMBL" id="BAAAYN010000023">
    <property type="protein sequence ID" value="GAA3388872.1"/>
    <property type="molecule type" value="Genomic_DNA"/>
</dbReference>
<reference evidence="4" key="1">
    <citation type="journal article" date="2019" name="Int. J. Syst. Evol. Microbiol.">
        <title>The Global Catalogue of Microorganisms (GCM) 10K type strain sequencing project: providing services to taxonomists for standard genome sequencing and annotation.</title>
        <authorList>
            <consortium name="The Broad Institute Genomics Platform"/>
            <consortium name="The Broad Institute Genome Sequencing Center for Infectious Disease"/>
            <person name="Wu L."/>
            <person name="Ma J."/>
        </authorList>
    </citation>
    <scope>NUCLEOTIDE SEQUENCE [LARGE SCALE GENOMIC DNA]</scope>
    <source>
        <strain evidence="4">JCM 9458</strain>
    </source>
</reference>
<protein>
    <recommendedName>
        <fullName evidence="5">DUF1707 domain-containing protein</fullName>
    </recommendedName>
</protein>
<name>A0ABP6SZZ3_9ACTN</name>
<accession>A0ABP6SZZ3</accession>
<proteinExistence type="predicted"/>
<feature type="compositionally biased region" description="Basic and acidic residues" evidence="1">
    <location>
        <begin position="32"/>
        <end position="48"/>
    </location>
</feature>
<dbReference type="Proteomes" id="UP001501676">
    <property type="component" value="Unassembled WGS sequence"/>
</dbReference>
<feature type="region of interest" description="Disordered" evidence="1">
    <location>
        <begin position="1"/>
        <end position="113"/>
    </location>
</feature>
<evidence type="ECO:0000256" key="1">
    <source>
        <dbReference type="SAM" id="MobiDB-lite"/>
    </source>
</evidence>
<feature type="compositionally biased region" description="Pro residues" evidence="1">
    <location>
        <begin position="54"/>
        <end position="82"/>
    </location>
</feature>
<sequence length="284" mass="30372">MDNAPRSRHADLSTEQLEDRLRRADTPAADRAAIESELSRRFTEELTGERTSPGPAPEPPNPEPPKPSPPRPPPPRSPPPRTTPTVEFHEAAPPVVVPASADPGTSDLDRPTRRRSGARLFRAVLVIAVLGALAAVAVVLKDQNSSTPTYSQEEKSSADQLETCIVDTWILVSVTADDGSTYEITNGAQAYVFTPSGTAAFSSDVTLAGPNGAEVRIVGQTRFTYTLGDGTITTYATYTTGEIEYYTDGVLQDSQPSWMNDNAVPLSCSGSRLDFGGGHYARKG</sequence>